<evidence type="ECO:0000313" key="3">
    <source>
        <dbReference type="EMBL" id="KAF2025742.1"/>
    </source>
</evidence>
<dbReference type="PANTHER" id="PTHR43975">
    <property type="entry name" value="ZGC:101858"/>
    <property type="match status" value="1"/>
</dbReference>
<dbReference type="InterPro" id="IPR002347">
    <property type="entry name" value="SDR_fam"/>
</dbReference>
<dbReference type="Pfam" id="PF00106">
    <property type="entry name" value="adh_short"/>
    <property type="match status" value="1"/>
</dbReference>
<dbReference type="InterPro" id="IPR020904">
    <property type="entry name" value="Sc_DH/Rdtase_CS"/>
</dbReference>
<dbReference type="InterPro" id="IPR036291">
    <property type="entry name" value="NAD(P)-bd_dom_sf"/>
</dbReference>
<evidence type="ECO:0000256" key="2">
    <source>
        <dbReference type="SAM" id="MobiDB-lite"/>
    </source>
</evidence>
<keyword evidence="4" id="KW-1185">Reference proteome</keyword>
<keyword evidence="1" id="KW-0521">NADP</keyword>
<dbReference type="SUPFAM" id="SSF51735">
    <property type="entry name" value="NAD(P)-binding Rossmann-fold domains"/>
    <property type="match status" value="1"/>
</dbReference>
<feature type="region of interest" description="Disordered" evidence="2">
    <location>
        <begin position="1"/>
        <end position="23"/>
    </location>
</feature>
<dbReference type="PANTHER" id="PTHR43975:SF2">
    <property type="entry name" value="EG:BACR7A4.14 PROTEIN-RELATED"/>
    <property type="match status" value="1"/>
</dbReference>
<dbReference type="EMBL" id="ML978258">
    <property type="protein sequence ID" value="KAF2025742.1"/>
    <property type="molecule type" value="Genomic_DNA"/>
</dbReference>
<dbReference type="PROSITE" id="PS00061">
    <property type="entry name" value="ADH_SHORT"/>
    <property type="match status" value="1"/>
</dbReference>
<accession>A0A9P4LIM7</accession>
<dbReference type="AlphaFoldDB" id="A0A9P4LIM7"/>
<dbReference type="Gene3D" id="3.40.50.720">
    <property type="entry name" value="NAD(P)-binding Rossmann-like Domain"/>
    <property type="match status" value="1"/>
</dbReference>
<protein>
    <submittedName>
        <fullName evidence="3">Oxidoreductase</fullName>
    </submittedName>
</protein>
<dbReference type="CDD" id="cd05233">
    <property type="entry name" value="SDR_c"/>
    <property type="match status" value="1"/>
</dbReference>
<sequence>MAAQNSPTKKFHKTTYPSLDPARPELSAKGKTIVITGGGTGIGAETAVYFATAGAARIAILGRREQPLLDTKAALEADYPNTDIIAIATDVTKNSQVEAAFERIAGDSKIDVLCSNAAIIGAQGNIVDLRPDHWLEGILINLQGNFNVTKAFLGYAAKDAVIIETNSAAAHLDITAGFSAYNVAKMATARFFQCVQFEHPDLSVYSIQPGAVNTDMSREAGYKPQKEGEDFQWKGEGSSLLSGYDDASLPASFIVWLASPEARFLKGKYLWANWDVDELKARKEEIENSTLLSIGLQGWPFT</sequence>
<gene>
    <name evidence="3" type="ORF">EK21DRAFT_103729</name>
</gene>
<reference evidence="3" key="1">
    <citation type="journal article" date="2020" name="Stud. Mycol.">
        <title>101 Dothideomycetes genomes: a test case for predicting lifestyles and emergence of pathogens.</title>
        <authorList>
            <person name="Haridas S."/>
            <person name="Albert R."/>
            <person name="Binder M."/>
            <person name="Bloem J."/>
            <person name="Labutti K."/>
            <person name="Salamov A."/>
            <person name="Andreopoulos B."/>
            <person name="Baker S."/>
            <person name="Barry K."/>
            <person name="Bills G."/>
            <person name="Bluhm B."/>
            <person name="Cannon C."/>
            <person name="Castanera R."/>
            <person name="Culley D."/>
            <person name="Daum C."/>
            <person name="Ezra D."/>
            <person name="Gonzalez J."/>
            <person name="Henrissat B."/>
            <person name="Kuo A."/>
            <person name="Liang C."/>
            <person name="Lipzen A."/>
            <person name="Lutzoni F."/>
            <person name="Magnuson J."/>
            <person name="Mondo S."/>
            <person name="Nolan M."/>
            <person name="Ohm R."/>
            <person name="Pangilinan J."/>
            <person name="Park H.-J."/>
            <person name="Ramirez L."/>
            <person name="Alfaro M."/>
            <person name="Sun H."/>
            <person name="Tritt A."/>
            <person name="Yoshinaga Y."/>
            <person name="Zwiers L.-H."/>
            <person name="Turgeon B."/>
            <person name="Goodwin S."/>
            <person name="Spatafora J."/>
            <person name="Crous P."/>
            <person name="Grigoriev I."/>
        </authorList>
    </citation>
    <scope>NUCLEOTIDE SEQUENCE</scope>
    <source>
        <strain evidence="3">CBS 110217</strain>
    </source>
</reference>
<evidence type="ECO:0000256" key="1">
    <source>
        <dbReference type="ARBA" id="ARBA00022857"/>
    </source>
</evidence>
<proteinExistence type="predicted"/>
<dbReference type="PRINTS" id="PR00081">
    <property type="entry name" value="GDHRDH"/>
</dbReference>
<name>A0A9P4LIM7_9PLEO</name>
<dbReference type="Proteomes" id="UP000799777">
    <property type="component" value="Unassembled WGS sequence"/>
</dbReference>
<organism evidence="3 4">
    <name type="scientific">Setomelanomma holmii</name>
    <dbReference type="NCBI Taxonomy" id="210430"/>
    <lineage>
        <taxon>Eukaryota</taxon>
        <taxon>Fungi</taxon>
        <taxon>Dikarya</taxon>
        <taxon>Ascomycota</taxon>
        <taxon>Pezizomycotina</taxon>
        <taxon>Dothideomycetes</taxon>
        <taxon>Pleosporomycetidae</taxon>
        <taxon>Pleosporales</taxon>
        <taxon>Pleosporineae</taxon>
        <taxon>Phaeosphaeriaceae</taxon>
        <taxon>Setomelanomma</taxon>
    </lineage>
</organism>
<dbReference type="OrthoDB" id="1933717at2759"/>
<evidence type="ECO:0000313" key="4">
    <source>
        <dbReference type="Proteomes" id="UP000799777"/>
    </source>
</evidence>
<comment type="caution">
    <text evidence="3">The sequence shown here is derived from an EMBL/GenBank/DDBJ whole genome shotgun (WGS) entry which is preliminary data.</text>
</comment>